<evidence type="ECO:0000259" key="1">
    <source>
        <dbReference type="Pfam" id="PF20167"/>
    </source>
</evidence>
<dbReference type="Proteomes" id="UP000824120">
    <property type="component" value="Chromosome 12"/>
</dbReference>
<accession>A0A9J5W812</accession>
<dbReference type="EMBL" id="JACXVP010000012">
    <property type="protein sequence ID" value="KAG5571364.1"/>
    <property type="molecule type" value="Genomic_DNA"/>
</dbReference>
<sequence length="462" mass="50379">MRLTSQNGRELDSLKRPRVLKIEIIHFPSLLNLSNLHQSSIFLILGILIGFAGLNSRRWIENGQVGPFSELGRARRIVRRFAQCLHLALNIVATHHPEAKKKGSQLMRMKMHPETKPLNFPQLLAPLILDDNAPKWLAKRVSNEKKNLNVAARYWLGFIISTIMPSQNESILHLAKADYLGCIIEKTRINLGMIIASEIHIHVKQSQISLHFPVLITALYKRSRMPRDPNKDVELKQEVVATGSIPTKASLPTPALGPLGISDAITTLVDPPGPSSIALPPRPTANVASCEPITQESLIRIGQLAQSADCRAANIESSILGMIQAALDDAVKPLSTTIDALGAMIEVCERDQGAVEEVTALKAAITELRKYVDYIKSTDMSMIFGIVEILDVPGMPQTTTVHGDGMKHTVDPESEAETDKKIFEGAVADEIGETQEIMIDVVVQASLAKAPAAGSNEADPSG</sequence>
<dbReference type="InterPro" id="IPR046796">
    <property type="entry name" value="Transposase_32_dom"/>
</dbReference>
<reference evidence="2 3" key="1">
    <citation type="submission" date="2020-09" db="EMBL/GenBank/DDBJ databases">
        <title>De no assembly of potato wild relative species, Solanum commersonii.</title>
        <authorList>
            <person name="Cho K."/>
        </authorList>
    </citation>
    <scope>NUCLEOTIDE SEQUENCE [LARGE SCALE GENOMIC DNA]</scope>
    <source>
        <strain evidence="2">LZ3.2</strain>
        <tissue evidence="2">Leaf</tissue>
    </source>
</reference>
<keyword evidence="3" id="KW-1185">Reference proteome</keyword>
<evidence type="ECO:0000313" key="2">
    <source>
        <dbReference type="EMBL" id="KAG5571364.1"/>
    </source>
</evidence>
<dbReference type="Pfam" id="PF20167">
    <property type="entry name" value="Transposase_32"/>
    <property type="match status" value="1"/>
</dbReference>
<protein>
    <recommendedName>
        <fullName evidence="1">Putative plant transposon protein domain-containing protein</fullName>
    </recommendedName>
</protein>
<evidence type="ECO:0000313" key="3">
    <source>
        <dbReference type="Proteomes" id="UP000824120"/>
    </source>
</evidence>
<feature type="domain" description="Putative plant transposon protein" evidence="1">
    <location>
        <begin position="121"/>
        <end position="225"/>
    </location>
</feature>
<organism evidence="2 3">
    <name type="scientific">Solanum commersonii</name>
    <name type="common">Commerson's wild potato</name>
    <name type="synonym">Commerson's nightshade</name>
    <dbReference type="NCBI Taxonomy" id="4109"/>
    <lineage>
        <taxon>Eukaryota</taxon>
        <taxon>Viridiplantae</taxon>
        <taxon>Streptophyta</taxon>
        <taxon>Embryophyta</taxon>
        <taxon>Tracheophyta</taxon>
        <taxon>Spermatophyta</taxon>
        <taxon>Magnoliopsida</taxon>
        <taxon>eudicotyledons</taxon>
        <taxon>Gunneridae</taxon>
        <taxon>Pentapetalae</taxon>
        <taxon>asterids</taxon>
        <taxon>lamiids</taxon>
        <taxon>Solanales</taxon>
        <taxon>Solanaceae</taxon>
        <taxon>Solanoideae</taxon>
        <taxon>Solaneae</taxon>
        <taxon>Solanum</taxon>
    </lineage>
</organism>
<dbReference type="PANTHER" id="PTHR33180">
    <property type="entry name" value="PHOTOSYSTEM II CP43 REACTION CENTER PROTEIN"/>
    <property type="match status" value="1"/>
</dbReference>
<dbReference type="AlphaFoldDB" id="A0A9J5W812"/>
<proteinExistence type="predicted"/>
<dbReference type="OrthoDB" id="1306244at2759"/>
<comment type="caution">
    <text evidence="2">The sequence shown here is derived from an EMBL/GenBank/DDBJ whole genome shotgun (WGS) entry which is preliminary data.</text>
</comment>
<feature type="non-terminal residue" evidence="2">
    <location>
        <position position="462"/>
    </location>
</feature>
<gene>
    <name evidence="2" type="ORF">H5410_061130</name>
</gene>
<dbReference type="PANTHER" id="PTHR33180:SF31">
    <property type="entry name" value="POLYPROTEIN PROTEIN"/>
    <property type="match status" value="1"/>
</dbReference>
<name>A0A9J5W812_SOLCO</name>